<feature type="binding site" evidence="8">
    <location>
        <position position="262"/>
    </location>
    <ligand>
        <name>Zn(2+)</name>
        <dbReference type="ChEBI" id="CHEBI:29105"/>
        <note>catalytic</note>
    </ligand>
</feature>
<dbReference type="GO" id="GO:0046872">
    <property type="term" value="F:metal ion binding"/>
    <property type="evidence" value="ECO:0007669"/>
    <property type="project" value="UniProtKB-KW"/>
</dbReference>
<keyword evidence="6 8" id="KW-0482">Metalloprotease</keyword>
<evidence type="ECO:0000256" key="8">
    <source>
        <dbReference type="PIRSR" id="PIRSR601577-2"/>
    </source>
</evidence>
<dbReference type="GO" id="GO:0005737">
    <property type="term" value="C:cytoplasm"/>
    <property type="evidence" value="ECO:0007669"/>
    <property type="project" value="TreeGrafter"/>
</dbReference>
<dbReference type="OMA" id="AIHEMIH"/>
<keyword evidence="2" id="KW-0645">Protease</keyword>
<accession>D3BAR9</accession>
<proteinExistence type="inferred from homology"/>
<feature type="binding site" evidence="8">
    <location>
        <position position="338"/>
    </location>
    <ligand>
        <name>Zn(2+)</name>
        <dbReference type="ChEBI" id="CHEBI:29105"/>
        <note>catalytic</note>
    </ligand>
</feature>
<dbReference type="STRING" id="670386.D3BAR9"/>
<dbReference type="SUPFAM" id="SSF55486">
    <property type="entry name" value="Metalloproteases ('zincins'), catalytic domain"/>
    <property type="match status" value="1"/>
</dbReference>
<evidence type="ECO:0000256" key="5">
    <source>
        <dbReference type="ARBA" id="ARBA00022833"/>
    </source>
</evidence>
<dbReference type="Pfam" id="PF01457">
    <property type="entry name" value="Peptidase_M8"/>
    <property type="match status" value="1"/>
</dbReference>
<dbReference type="AlphaFoldDB" id="D3BAR9"/>
<evidence type="ECO:0000256" key="4">
    <source>
        <dbReference type="ARBA" id="ARBA00022801"/>
    </source>
</evidence>
<dbReference type="GO" id="GO:0004222">
    <property type="term" value="F:metalloendopeptidase activity"/>
    <property type="evidence" value="ECO:0007669"/>
    <property type="project" value="InterPro"/>
</dbReference>
<gene>
    <name evidence="9" type="ORF">PPL_05650</name>
</gene>
<reference evidence="9 10" key="1">
    <citation type="journal article" date="2011" name="Genome Res.">
        <title>Phylogeny-wide analysis of social amoeba genomes highlights ancient origins for complex intercellular communication.</title>
        <authorList>
            <person name="Heidel A.J."/>
            <person name="Lawal H.M."/>
            <person name="Felder M."/>
            <person name="Schilde C."/>
            <person name="Helps N.R."/>
            <person name="Tunggal B."/>
            <person name="Rivero F."/>
            <person name="John U."/>
            <person name="Schleicher M."/>
            <person name="Eichinger L."/>
            <person name="Platzer M."/>
            <person name="Noegel A.A."/>
            <person name="Schaap P."/>
            <person name="Gloeckner G."/>
        </authorList>
    </citation>
    <scope>NUCLEOTIDE SEQUENCE [LARGE SCALE GENOMIC DNA]</scope>
    <source>
        <strain evidence="10">ATCC 26659 / Pp 5 / PN500</strain>
    </source>
</reference>
<dbReference type="Gene3D" id="3.10.170.20">
    <property type="match status" value="1"/>
</dbReference>
<dbReference type="EMBL" id="ADBJ01000025">
    <property type="protein sequence ID" value="EFA81656.1"/>
    <property type="molecule type" value="Genomic_DNA"/>
</dbReference>
<dbReference type="InParanoid" id="D3BAR9"/>
<dbReference type="GO" id="GO:0016020">
    <property type="term" value="C:membrane"/>
    <property type="evidence" value="ECO:0007669"/>
    <property type="project" value="InterPro"/>
</dbReference>
<dbReference type="GO" id="GO:0006508">
    <property type="term" value="P:proteolysis"/>
    <property type="evidence" value="ECO:0007669"/>
    <property type="project" value="UniProtKB-KW"/>
</dbReference>
<evidence type="ECO:0000256" key="3">
    <source>
        <dbReference type="ARBA" id="ARBA00022723"/>
    </source>
</evidence>
<dbReference type="GeneID" id="31361134"/>
<name>D3BAR9_HETP5</name>
<dbReference type="PANTHER" id="PTHR10942:SF0">
    <property type="entry name" value="LEISHMANOLYSIN-LIKE PEPTIDASE"/>
    <property type="match status" value="1"/>
</dbReference>
<evidence type="ECO:0000256" key="2">
    <source>
        <dbReference type="ARBA" id="ARBA00022670"/>
    </source>
</evidence>
<protein>
    <submittedName>
        <fullName evidence="9">Peptidase M8</fullName>
    </submittedName>
</protein>
<feature type="binding site" evidence="8">
    <location>
        <position position="258"/>
    </location>
    <ligand>
        <name>Zn(2+)</name>
        <dbReference type="ChEBI" id="CHEBI:29105"/>
        <note>catalytic</note>
    </ligand>
</feature>
<evidence type="ECO:0000256" key="7">
    <source>
        <dbReference type="PIRSR" id="PIRSR601577-1"/>
    </source>
</evidence>
<evidence type="ECO:0000313" key="10">
    <source>
        <dbReference type="Proteomes" id="UP000001396"/>
    </source>
</evidence>
<sequence length="405" mass="45357">MEIYQFSLEEEDDRFHSNECIHDKFATEMTQKIAETLNIIGPMDGVLDRSKKIVREINDRLPIRIQFDTSQIMNDSYACYHVGDKIITGAIPNSGKKHKKLPDCIAGDEEPCIYTCQEYDVITPEMLNMTESILETINNVFTNLLSVDREPKLQLGKVAYESFGGQCCAGVKIPETALDPGIPDTDFMVYVTMRPLNSKRIAAFAGACNYKVYGHGVYGRPLAAYINFNPFYYSSFVGSTSLARTDMTHTNFVRIAIHEMIHALGFSKFFFEKSFINSVGDHYSAVRNVKRKGINNQGEVYSFVQPVIDSPNVVNYLRQQTGCQDIKYADLAFNGGSHWGTSTVGDEIMVTTSSARSVNPISNLTLNLLKDTGWYDINFEYAEPLVKNRGLRCESQSGGGGIVVY</sequence>
<evidence type="ECO:0000256" key="6">
    <source>
        <dbReference type="ARBA" id="ARBA00023049"/>
    </source>
</evidence>
<keyword evidence="3 8" id="KW-0479">Metal-binding</keyword>
<dbReference type="InterPro" id="IPR001577">
    <property type="entry name" value="Peptidase_M8"/>
</dbReference>
<dbReference type="PANTHER" id="PTHR10942">
    <property type="entry name" value="LEISHMANOLYSIN-LIKE PEPTIDASE"/>
    <property type="match status" value="1"/>
</dbReference>
<evidence type="ECO:0000256" key="1">
    <source>
        <dbReference type="ARBA" id="ARBA00005860"/>
    </source>
</evidence>
<keyword evidence="4" id="KW-0378">Hydrolase</keyword>
<keyword evidence="10" id="KW-1185">Reference proteome</keyword>
<keyword evidence="5 8" id="KW-0862">Zinc</keyword>
<feature type="active site" evidence="7">
    <location>
        <position position="259"/>
    </location>
</feature>
<evidence type="ECO:0000313" key="9">
    <source>
        <dbReference type="EMBL" id="EFA81656.1"/>
    </source>
</evidence>
<comment type="cofactor">
    <cofactor evidence="8">
        <name>Zn(2+)</name>
        <dbReference type="ChEBI" id="CHEBI:29105"/>
    </cofactor>
    <text evidence="8">Binds 1 zinc ion per subunit.</text>
</comment>
<comment type="similarity">
    <text evidence="1">Belongs to the peptidase M8 family.</text>
</comment>
<dbReference type="RefSeq" id="XP_020433773.1">
    <property type="nucleotide sequence ID" value="XM_020576524.1"/>
</dbReference>
<dbReference type="GO" id="GO:0007155">
    <property type="term" value="P:cell adhesion"/>
    <property type="evidence" value="ECO:0007669"/>
    <property type="project" value="InterPro"/>
</dbReference>
<organism evidence="9 10">
    <name type="scientific">Heterostelium pallidum (strain ATCC 26659 / Pp 5 / PN500)</name>
    <name type="common">Cellular slime mold</name>
    <name type="synonym">Polysphondylium pallidum</name>
    <dbReference type="NCBI Taxonomy" id="670386"/>
    <lineage>
        <taxon>Eukaryota</taxon>
        <taxon>Amoebozoa</taxon>
        <taxon>Evosea</taxon>
        <taxon>Eumycetozoa</taxon>
        <taxon>Dictyostelia</taxon>
        <taxon>Acytosteliales</taxon>
        <taxon>Acytosteliaceae</taxon>
        <taxon>Heterostelium</taxon>
    </lineage>
</organism>
<comment type="caution">
    <text evidence="9">The sequence shown here is derived from an EMBL/GenBank/DDBJ whole genome shotgun (WGS) entry which is preliminary data.</text>
</comment>
<dbReference type="Gene3D" id="3.90.132.10">
    <property type="entry name" value="Leishmanolysin , domain 2"/>
    <property type="match status" value="1"/>
</dbReference>
<dbReference type="Proteomes" id="UP000001396">
    <property type="component" value="Unassembled WGS sequence"/>
</dbReference>